<keyword evidence="1 2" id="KW-0694">RNA-binding</keyword>
<dbReference type="PANTHER" id="PTHR40065:SF3">
    <property type="entry name" value="RNA-BINDING PROTEIN YHBY"/>
    <property type="match status" value="1"/>
</dbReference>
<dbReference type="Pfam" id="PF01985">
    <property type="entry name" value="CRS1_YhbY"/>
    <property type="match status" value="1"/>
</dbReference>
<dbReference type="SMART" id="SM01103">
    <property type="entry name" value="CRS1_YhbY"/>
    <property type="match status" value="1"/>
</dbReference>
<keyword evidence="5" id="KW-1185">Reference proteome</keyword>
<keyword evidence="4" id="KW-0689">Ribosomal protein</keyword>
<proteinExistence type="predicted"/>
<evidence type="ECO:0000259" key="3">
    <source>
        <dbReference type="PROSITE" id="PS51295"/>
    </source>
</evidence>
<dbReference type="PROSITE" id="PS51295">
    <property type="entry name" value="CRM"/>
    <property type="match status" value="1"/>
</dbReference>
<dbReference type="InterPro" id="IPR001890">
    <property type="entry name" value="RNA-binding_CRM"/>
</dbReference>
<dbReference type="STRING" id="349521.HCH_01230"/>
<dbReference type="OrthoDB" id="9797519at2"/>
<dbReference type="EMBL" id="CP000155">
    <property type="protein sequence ID" value="ABC28102.1"/>
    <property type="molecule type" value="Genomic_DNA"/>
</dbReference>
<dbReference type="KEGG" id="hch:HCH_01230"/>
<dbReference type="HOGENOM" id="CLU_095994_2_1_6"/>
<accession>Q2SMM2</accession>
<dbReference type="AlphaFoldDB" id="Q2SMM2"/>
<dbReference type="InterPro" id="IPR035920">
    <property type="entry name" value="YhbY-like_sf"/>
</dbReference>
<organism evidence="4 5">
    <name type="scientific">Hahella chejuensis (strain KCTC 2396)</name>
    <dbReference type="NCBI Taxonomy" id="349521"/>
    <lineage>
        <taxon>Bacteria</taxon>
        <taxon>Pseudomonadati</taxon>
        <taxon>Pseudomonadota</taxon>
        <taxon>Gammaproteobacteria</taxon>
        <taxon>Oceanospirillales</taxon>
        <taxon>Hahellaceae</taxon>
        <taxon>Hahella</taxon>
    </lineage>
</organism>
<gene>
    <name evidence="4" type="ordered locus">HCH_01230</name>
</gene>
<dbReference type="GO" id="GO:0005840">
    <property type="term" value="C:ribosome"/>
    <property type="evidence" value="ECO:0007669"/>
    <property type="project" value="UniProtKB-KW"/>
</dbReference>
<dbReference type="RefSeq" id="WP_011395175.1">
    <property type="nucleotide sequence ID" value="NC_007645.1"/>
</dbReference>
<dbReference type="Proteomes" id="UP000000238">
    <property type="component" value="Chromosome"/>
</dbReference>
<dbReference type="eggNOG" id="COG1534">
    <property type="taxonomic scope" value="Bacteria"/>
</dbReference>
<keyword evidence="4" id="KW-0687">Ribonucleoprotein</keyword>
<dbReference type="InterPro" id="IPR051925">
    <property type="entry name" value="RNA-binding_domain"/>
</dbReference>
<evidence type="ECO:0000313" key="4">
    <source>
        <dbReference type="EMBL" id="ABC28102.1"/>
    </source>
</evidence>
<dbReference type="GO" id="GO:0003723">
    <property type="term" value="F:RNA binding"/>
    <property type="evidence" value="ECO:0007669"/>
    <property type="project" value="UniProtKB-UniRule"/>
</dbReference>
<feature type="domain" description="CRM" evidence="3">
    <location>
        <begin position="1"/>
        <end position="97"/>
    </location>
</feature>
<dbReference type="SUPFAM" id="SSF75471">
    <property type="entry name" value="YhbY-like"/>
    <property type="match status" value="1"/>
</dbReference>
<evidence type="ECO:0000256" key="2">
    <source>
        <dbReference type="PROSITE-ProRule" id="PRU00626"/>
    </source>
</evidence>
<dbReference type="PANTHER" id="PTHR40065">
    <property type="entry name" value="RNA-BINDING PROTEIN YHBY"/>
    <property type="match status" value="1"/>
</dbReference>
<evidence type="ECO:0000256" key="1">
    <source>
        <dbReference type="ARBA" id="ARBA00022884"/>
    </source>
</evidence>
<dbReference type="Gene3D" id="3.30.110.60">
    <property type="entry name" value="YhbY-like"/>
    <property type="match status" value="1"/>
</dbReference>
<name>Q2SMM2_HAHCH</name>
<reference evidence="4 5" key="1">
    <citation type="journal article" date="2005" name="Nucleic Acids Res.">
        <title>Genomic blueprint of Hahella chejuensis, a marine microbe producing an algicidal agent.</title>
        <authorList>
            <person name="Jeong H."/>
            <person name="Yim J.H."/>
            <person name="Lee C."/>
            <person name="Choi S.-H."/>
            <person name="Park Y.K."/>
            <person name="Yoon S.H."/>
            <person name="Hur C.-G."/>
            <person name="Kang H.-Y."/>
            <person name="Kim D."/>
            <person name="Lee H.H."/>
            <person name="Park K.H."/>
            <person name="Park S.-H."/>
            <person name="Park H.-S."/>
            <person name="Lee H.K."/>
            <person name="Oh T.K."/>
            <person name="Kim J.F."/>
        </authorList>
    </citation>
    <scope>NUCLEOTIDE SEQUENCE [LARGE SCALE GENOMIC DNA]</scope>
    <source>
        <strain evidence="4 5">KCTC 2396</strain>
    </source>
</reference>
<sequence length="107" mass="11891">MTLPIEQRKQYRAIAHHLKPIVTIAGAGITEGVISELERALNDHELIKIKIAVGEKEERAGVIKELCEMSRSELVQVIGRTAILLRKNPRPNPKLSNLLRHQSGAGK</sequence>
<protein>
    <submittedName>
        <fullName evidence="4">Predicted RNA-binding protein containing KH domain, possibly ribosomal protein</fullName>
    </submittedName>
</protein>
<evidence type="ECO:0000313" key="5">
    <source>
        <dbReference type="Proteomes" id="UP000000238"/>
    </source>
</evidence>